<comment type="subcellular location">
    <subcellularLocation>
        <location evidence="8">Cell membrane</location>
        <topology evidence="8">Multi-pass membrane protein</topology>
    </subcellularLocation>
    <subcellularLocation>
        <location evidence="1">Membrane</location>
        <topology evidence="1">Multi-pass membrane protein</topology>
    </subcellularLocation>
</comment>
<feature type="transmembrane region" description="Helical" evidence="8">
    <location>
        <begin position="248"/>
        <end position="270"/>
    </location>
</feature>
<dbReference type="PROSITE" id="PS01219">
    <property type="entry name" value="AMMONIUM_TRANSP"/>
    <property type="match status" value="1"/>
</dbReference>
<dbReference type="STRING" id="1213857.A0A484FCM2"/>
<comment type="caution">
    <text evidence="11">The sequence shown here is derived from an EMBL/GenBank/DDBJ whole genome shotgun (WGS) entry which is preliminary data.</text>
</comment>
<feature type="transmembrane region" description="Helical" evidence="8">
    <location>
        <begin position="324"/>
        <end position="341"/>
    </location>
</feature>
<dbReference type="AlphaFoldDB" id="A0A484FCM2"/>
<dbReference type="Proteomes" id="UP000014480">
    <property type="component" value="Unassembled WGS sequence"/>
</dbReference>
<keyword evidence="12" id="KW-1185">Reference proteome</keyword>
<evidence type="ECO:0000256" key="4">
    <source>
        <dbReference type="ARBA" id="ARBA00022692"/>
    </source>
</evidence>
<keyword evidence="3 8" id="KW-0813">Transport</keyword>
<accession>A0A484FCM2</accession>
<feature type="transmembrane region" description="Helical" evidence="8">
    <location>
        <begin position="353"/>
        <end position="373"/>
    </location>
</feature>
<gene>
    <name evidence="11" type="primary">amt1-0</name>
    <name evidence="11" type="ORF">Cob_v010962</name>
</gene>
<reference evidence="12" key="1">
    <citation type="journal article" date="2013" name="New Phytol.">
        <title>Comparative genomic and transcriptomic analyses reveal the hemibiotrophic stage shift of Colletotrichum fungi.</title>
        <authorList>
            <person name="Gan P."/>
            <person name="Ikeda K."/>
            <person name="Irieda H."/>
            <person name="Narusaka M."/>
            <person name="O'Connell R.J."/>
            <person name="Narusaka Y."/>
            <person name="Takano Y."/>
            <person name="Kubo Y."/>
            <person name="Shirasu K."/>
        </authorList>
    </citation>
    <scope>NUCLEOTIDE SEQUENCE [LARGE SCALE GENOMIC DNA]</scope>
    <source>
        <strain evidence="12">104-T / ATCC 96160 / CBS 514.97 / LARS 414 / MAFF 240422</strain>
    </source>
</reference>
<feature type="domain" description="Ammonium transporter AmtB-like" evidence="10">
    <location>
        <begin position="131"/>
        <end position="537"/>
    </location>
</feature>
<proteinExistence type="inferred from homology"/>
<feature type="transmembrane region" description="Helical" evidence="8">
    <location>
        <begin position="163"/>
        <end position="181"/>
    </location>
</feature>
<evidence type="ECO:0000259" key="10">
    <source>
        <dbReference type="Pfam" id="PF00909"/>
    </source>
</evidence>
<dbReference type="Pfam" id="PF00909">
    <property type="entry name" value="Ammonium_transp"/>
    <property type="match status" value="1"/>
</dbReference>
<dbReference type="InterPro" id="IPR018047">
    <property type="entry name" value="Ammonium_transpt_CS"/>
</dbReference>
<evidence type="ECO:0000256" key="8">
    <source>
        <dbReference type="RuleBase" id="RU362002"/>
    </source>
</evidence>
<feature type="transmembrane region" description="Helical" evidence="8">
    <location>
        <begin position="130"/>
        <end position="151"/>
    </location>
</feature>
<keyword evidence="4 8" id="KW-0812">Transmembrane</keyword>
<feature type="transmembrane region" description="Helical" evidence="8">
    <location>
        <begin position="483"/>
        <end position="507"/>
    </location>
</feature>
<keyword evidence="6 8" id="KW-0472">Membrane</keyword>
<dbReference type="SUPFAM" id="SSF111352">
    <property type="entry name" value="Ammonium transporter"/>
    <property type="match status" value="1"/>
</dbReference>
<evidence type="ECO:0000256" key="6">
    <source>
        <dbReference type="ARBA" id="ARBA00023136"/>
    </source>
</evidence>
<keyword evidence="5 8" id="KW-1133">Transmembrane helix</keyword>
<dbReference type="FunFam" id="1.10.3430.10:FF:000003">
    <property type="entry name" value="Ammonium transporter"/>
    <property type="match status" value="1"/>
</dbReference>
<evidence type="ECO:0000313" key="11">
    <source>
        <dbReference type="EMBL" id="TDZ16099.1"/>
    </source>
</evidence>
<dbReference type="GO" id="GO:0005886">
    <property type="term" value="C:plasma membrane"/>
    <property type="evidence" value="ECO:0007669"/>
    <property type="project" value="UniProtKB-SubCell"/>
</dbReference>
<name>A0A484FCM2_COLOR</name>
<dbReference type="NCBIfam" id="TIGR00836">
    <property type="entry name" value="amt"/>
    <property type="match status" value="1"/>
</dbReference>
<evidence type="ECO:0000256" key="5">
    <source>
        <dbReference type="ARBA" id="ARBA00022989"/>
    </source>
</evidence>
<feature type="transmembrane region" description="Helical" evidence="8">
    <location>
        <begin position="437"/>
        <end position="463"/>
    </location>
</feature>
<reference evidence="12" key="2">
    <citation type="journal article" date="2019" name="Mol. Plant Microbe Interact.">
        <title>Genome sequence resources for four phytopathogenic fungi from the Colletotrichum orbiculare species complex.</title>
        <authorList>
            <person name="Gan P."/>
            <person name="Tsushima A."/>
            <person name="Narusaka M."/>
            <person name="Narusaka Y."/>
            <person name="Takano Y."/>
            <person name="Kubo Y."/>
            <person name="Shirasu K."/>
        </authorList>
    </citation>
    <scope>GENOME REANNOTATION</scope>
    <source>
        <strain evidence="12">104-T / ATCC 96160 / CBS 514.97 / LARS 414 / MAFF 240422</strain>
    </source>
</reference>
<dbReference type="Gene3D" id="1.10.3430.10">
    <property type="entry name" value="Ammonium transporter AmtB like domains"/>
    <property type="match status" value="1"/>
</dbReference>
<protein>
    <recommendedName>
        <fullName evidence="8">Ammonium transporter</fullName>
    </recommendedName>
</protein>
<feature type="transmembrane region" description="Helical" evidence="8">
    <location>
        <begin position="408"/>
        <end position="425"/>
    </location>
</feature>
<dbReference type="InterPro" id="IPR001905">
    <property type="entry name" value="Ammonium_transpt"/>
</dbReference>
<evidence type="ECO:0000256" key="7">
    <source>
        <dbReference type="ARBA" id="ARBA00023177"/>
    </source>
</evidence>
<dbReference type="InterPro" id="IPR024041">
    <property type="entry name" value="NH4_transpt_AmtB-like_dom"/>
</dbReference>
<sequence>MYFEPTSSSSYNSLSVPRPCPIGVVPGREYCIISVLPVQTGRTHIQRYTIRIPVKPRRNFFIAILPFCLDLSSPLRRPVLIISLRPPPRRRIIINMSLYALPYNGTEGEADAGYSSGVTDLNVFYESGDLAWIMVCSALVLLMIPGVGFFYSGLARRKSALSLILISMICVGVVGFQWFFWGYTLTFSHTGSVFLGDMSNFGLKDVVAQPSVGSTKLPDILFCLYQGMFAAITPALALGAIADRGRILPAMVFVFIWATIVYDPIAYWTWNGNGWLFTLGSLDFAGGTPVHISSGAAALAYSLMLGKRTGYTKLHGLPYRPHNVTHVVLGTVFLWVGWFGFNGGSALASNIRAVMACFNTNLAAGVAGLTWMLLDYRLEKKWSTIGFSSGAISGLVAITPGAGFVTPWASVIFGIVGGVGCNFATKLKFVLGIDDGLDVFAVHGVGGIIGNVLTGIFAASYIAALDGALEIDGGWIEQNYVQLGYQLAGSVAGFAWSFGLTCLILFLMNLVPGLSLRVNADDEDLGLDDCQLGEFAYDYVEVTRHVSDLVSSSHDGGVGSSAHSSLPEKTV</sequence>
<dbReference type="OrthoDB" id="534912at2759"/>
<organism evidence="11 12">
    <name type="scientific">Colletotrichum orbiculare (strain 104-T / ATCC 96160 / CBS 514.97 / LARS 414 / MAFF 240422)</name>
    <name type="common">Cucumber anthracnose fungus</name>
    <name type="synonym">Colletotrichum lagenarium</name>
    <dbReference type="NCBI Taxonomy" id="1213857"/>
    <lineage>
        <taxon>Eukaryota</taxon>
        <taxon>Fungi</taxon>
        <taxon>Dikarya</taxon>
        <taxon>Ascomycota</taxon>
        <taxon>Pezizomycotina</taxon>
        <taxon>Sordariomycetes</taxon>
        <taxon>Hypocreomycetidae</taxon>
        <taxon>Glomerellales</taxon>
        <taxon>Glomerellaceae</taxon>
        <taxon>Colletotrichum</taxon>
        <taxon>Colletotrichum orbiculare species complex</taxon>
    </lineage>
</organism>
<feature type="transmembrane region" description="Helical" evidence="8">
    <location>
        <begin position="220"/>
        <end position="241"/>
    </location>
</feature>
<evidence type="ECO:0000313" key="12">
    <source>
        <dbReference type="Proteomes" id="UP000014480"/>
    </source>
</evidence>
<evidence type="ECO:0000256" key="9">
    <source>
        <dbReference type="SAM" id="MobiDB-lite"/>
    </source>
</evidence>
<evidence type="ECO:0000256" key="1">
    <source>
        <dbReference type="ARBA" id="ARBA00004141"/>
    </source>
</evidence>
<comment type="similarity">
    <text evidence="2 8">Belongs to the ammonia transporter channel (TC 1.A.11.2) family.</text>
</comment>
<keyword evidence="7 8" id="KW-0924">Ammonia transport</keyword>
<evidence type="ECO:0000256" key="2">
    <source>
        <dbReference type="ARBA" id="ARBA00005887"/>
    </source>
</evidence>
<dbReference type="GO" id="GO:0008519">
    <property type="term" value="F:ammonium channel activity"/>
    <property type="evidence" value="ECO:0007669"/>
    <property type="project" value="InterPro"/>
</dbReference>
<dbReference type="PANTHER" id="PTHR43029">
    <property type="entry name" value="AMMONIUM TRANSPORTER MEP2"/>
    <property type="match status" value="1"/>
</dbReference>
<feature type="compositionally biased region" description="Low complexity" evidence="9">
    <location>
        <begin position="551"/>
        <end position="565"/>
    </location>
</feature>
<feature type="transmembrane region" description="Helical" evidence="8">
    <location>
        <begin position="282"/>
        <end position="303"/>
    </location>
</feature>
<feature type="transmembrane region" description="Helical" evidence="8">
    <location>
        <begin position="385"/>
        <end position="402"/>
    </location>
</feature>
<dbReference type="PANTHER" id="PTHR43029:SF10">
    <property type="entry name" value="AMMONIUM TRANSPORTER MEP2"/>
    <property type="match status" value="1"/>
</dbReference>
<evidence type="ECO:0000256" key="3">
    <source>
        <dbReference type="ARBA" id="ARBA00022448"/>
    </source>
</evidence>
<dbReference type="EMBL" id="AMCV02000037">
    <property type="protein sequence ID" value="TDZ16099.1"/>
    <property type="molecule type" value="Genomic_DNA"/>
</dbReference>
<dbReference type="InterPro" id="IPR029020">
    <property type="entry name" value="Ammonium/urea_transptr"/>
</dbReference>
<feature type="region of interest" description="Disordered" evidence="9">
    <location>
        <begin position="551"/>
        <end position="571"/>
    </location>
</feature>